<dbReference type="PANTHER" id="PTHR43737">
    <property type="entry name" value="BLL7424 PROTEIN"/>
    <property type="match status" value="1"/>
</dbReference>
<evidence type="ECO:0000313" key="1">
    <source>
        <dbReference type="EMBL" id="MFC6644634.1"/>
    </source>
</evidence>
<evidence type="ECO:0000313" key="2">
    <source>
        <dbReference type="Proteomes" id="UP001596391"/>
    </source>
</evidence>
<dbReference type="Pfam" id="PF07394">
    <property type="entry name" value="DUF1501"/>
    <property type="match status" value="1"/>
</dbReference>
<dbReference type="InterPro" id="IPR017850">
    <property type="entry name" value="Alkaline_phosphatase_core_sf"/>
</dbReference>
<dbReference type="EMBL" id="JBHSWI010000001">
    <property type="protein sequence ID" value="MFC6644634.1"/>
    <property type="molecule type" value="Genomic_DNA"/>
</dbReference>
<dbReference type="PANTHER" id="PTHR43737:SF1">
    <property type="entry name" value="DUF1501 DOMAIN-CONTAINING PROTEIN"/>
    <property type="match status" value="1"/>
</dbReference>
<comment type="caution">
    <text evidence="1">The sequence shown here is derived from an EMBL/GenBank/DDBJ whole genome shotgun (WGS) entry which is preliminary data.</text>
</comment>
<accession>A0ABW1Z678</accession>
<keyword evidence="2" id="KW-1185">Reference proteome</keyword>
<proteinExistence type="predicted"/>
<organism evidence="1 2">
    <name type="scientific">Granulicella cerasi</name>
    <dbReference type="NCBI Taxonomy" id="741063"/>
    <lineage>
        <taxon>Bacteria</taxon>
        <taxon>Pseudomonadati</taxon>
        <taxon>Acidobacteriota</taxon>
        <taxon>Terriglobia</taxon>
        <taxon>Terriglobales</taxon>
        <taxon>Acidobacteriaceae</taxon>
        <taxon>Granulicella</taxon>
    </lineage>
</organism>
<dbReference type="Proteomes" id="UP001596391">
    <property type="component" value="Unassembled WGS sequence"/>
</dbReference>
<dbReference type="InterPro" id="IPR010869">
    <property type="entry name" value="DUF1501"/>
</dbReference>
<reference evidence="2" key="1">
    <citation type="journal article" date="2019" name="Int. J. Syst. Evol. Microbiol.">
        <title>The Global Catalogue of Microorganisms (GCM) 10K type strain sequencing project: providing services to taxonomists for standard genome sequencing and annotation.</title>
        <authorList>
            <consortium name="The Broad Institute Genomics Platform"/>
            <consortium name="The Broad Institute Genome Sequencing Center for Infectious Disease"/>
            <person name="Wu L."/>
            <person name="Ma J."/>
        </authorList>
    </citation>
    <scope>NUCLEOTIDE SEQUENCE [LARGE SCALE GENOMIC DNA]</scope>
    <source>
        <strain evidence="2">CGMCC 1.16026</strain>
    </source>
</reference>
<dbReference type="SUPFAM" id="SSF53649">
    <property type="entry name" value="Alkaline phosphatase-like"/>
    <property type="match status" value="1"/>
</dbReference>
<protein>
    <submittedName>
        <fullName evidence="1">DUF1501 domain-containing protein</fullName>
    </submittedName>
</protein>
<gene>
    <name evidence="1" type="ORF">ACFQBQ_03315</name>
</gene>
<name>A0ABW1Z678_9BACT</name>
<dbReference type="RefSeq" id="WP_263372559.1">
    <property type="nucleotide sequence ID" value="NZ_JAGSYD010000005.1"/>
</dbReference>
<dbReference type="Gene3D" id="3.40.720.10">
    <property type="entry name" value="Alkaline Phosphatase, subunit A"/>
    <property type="match status" value="1"/>
</dbReference>
<sequence length="460" mass="51491">MFAGNRLNRRHFIKSLAGSSLLLPGMMHELLAQENISQPDPSNPLAPRKPMYPAKAKRVIFLYMSGGASHVDTFDYKPKLIRDTGKAYKGDYLSAPRWDFQRYSKADTMVSSLFPHVGSMMEEICVINSMRNDFPNHVQAVMGLHGGSVLQQRPSMGSWVTYGLGTENQNLPAFMVLAPEMPYGGSLVWDSNFLPACYQGVHVDDPKNPIPDMHPTDMREVQDKELGLINYFNTKHESTRESDRMLAARIKSYETAHGMQVQAPEAFDLTKESDATLKMYGLERGSTKGFAWQCLMARRLAERGVRFIELIDIGSLQLVNWDAHADMQTHVPLARNVDQPIAALLKDLKSRGMLDDTLVVWSTEFGRTPGDPNPQAKGRAHHSKCYSSWMAGGGITGGITYGSSDDYGYEIAENQCHVHDMHATMLHLLGIDHTKLTYKHAGRDYRLTDVSGRVIKDILV</sequence>